<dbReference type="Gene3D" id="3.40.630.30">
    <property type="match status" value="1"/>
</dbReference>
<dbReference type="AlphaFoldDB" id="A0A482TEU0"/>
<dbReference type="RefSeq" id="WP_129785227.1">
    <property type="nucleotide sequence ID" value="NZ_RZHH01000002.1"/>
</dbReference>
<dbReference type="InterPro" id="IPR050832">
    <property type="entry name" value="Bact_Acetyltransf"/>
</dbReference>
<name>A0A482TEU0_9EURY</name>
<comment type="caution">
    <text evidence="4">The sequence shown here is derived from an EMBL/GenBank/DDBJ whole genome shotgun (WGS) entry which is preliminary data.</text>
</comment>
<gene>
    <name evidence="4" type="ORF">ELS19_13490</name>
</gene>
<dbReference type="GO" id="GO:0016747">
    <property type="term" value="F:acyltransferase activity, transferring groups other than amino-acyl groups"/>
    <property type="evidence" value="ECO:0007669"/>
    <property type="project" value="InterPro"/>
</dbReference>
<dbReference type="PANTHER" id="PTHR43877">
    <property type="entry name" value="AMINOALKYLPHOSPHONATE N-ACETYLTRANSFERASE-RELATED-RELATED"/>
    <property type="match status" value="1"/>
</dbReference>
<dbReference type="CDD" id="cd04301">
    <property type="entry name" value="NAT_SF"/>
    <property type="match status" value="1"/>
</dbReference>
<evidence type="ECO:0000256" key="2">
    <source>
        <dbReference type="ARBA" id="ARBA00023315"/>
    </source>
</evidence>
<dbReference type="InterPro" id="IPR016181">
    <property type="entry name" value="Acyl_CoA_acyltransferase"/>
</dbReference>
<sequence>MTPSVTVRPVASFAEFRAGSRVVRLAWRAAFDHIIPEAALPPTELDEDRASELKAAYETASAANESHIVAVADEESADSGGAVTGGESIVGYARGVWDPVRTESFAADDDAELRALYVRPDHWGEGIGSALLSSLESNAPAGVDRLVLQTFADNEDGCAFYRTRGFEVVGENTYEVGDESYPTVVFAKPLEAE</sequence>
<dbReference type="PROSITE" id="PS51186">
    <property type="entry name" value="GNAT"/>
    <property type="match status" value="1"/>
</dbReference>
<evidence type="ECO:0000256" key="1">
    <source>
        <dbReference type="ARBA" id="ARBA00022679"/>
    </source>
</evidence>
<protein>
    <submittedName>
        <fullName evidence="4">GNAT family N-acetyltransferase</fullName>
    </submittedName>
</protein>
<proteinExistence type="predicted"/>
<organism evidence="4 5">
    <name type="scientific">Halogeometricum borinquense</name>
    <dbReference type="NCBI Taxonomy" id="60847"/>
    <lineage>
        <taxon>Archaea</taxon>
        <taxon>Methanobacteriati</taxon>
        <taxon>Methanobacteriota</taxon>
        <taxon>Stenosarchaea group</taxon>
        <taxon>Halobacteria</taxon>
        <taxon>Halobacteriales</taxon>
        <taxon>Haloferacaceae</taxon>
        <taxon>Halogeometricum</taxon>
    </lineage>
</organism>
<dbReference type="Pfam" id="PF00583">
    <property type="entry name" value="Acetyltransf_1"/>
    <property type="match status" value="1"/>
</dbReference>
<dbReference type="SUPFAM" id="SSF55729">
    <property type="entry name" value="Acyl-CoA N-acyltransferases (Nat)"/>
    <property type="match status" value="1"/>
</dbReference>
<dbReference type="Proteomes" id="UP000294028">
    <property type="component" value="Unassembled WGS sequence"/>
</dbReference>
<keyword evidence="2" id="KW-0012">Acyltransferase</keyword>
<feature type="domain" description="N-acetyltransferase" evidence="3">
    <location>
        <begin position="43"/>
        <end position="191"/>
    </location>
</feature>
<dbReference type="PANTHER" id="PTHR43877:SF2">
    <property type="entry name" value="AMINOALKYLPHOSPHONATE N-ACETYLTRANSFERASE-RELATED"/>
    <property type="match status" value="1"/>
</dbReference>
<reference evidence="4 5" key="1">
    <citation type="submission" date="2018-12" db="EMBL/GenBank/DDBJ databases">
        <title>Genome analysis provides insights into bioremediation potentialities of Halogeometricum borinquense strain N11.</title>
        <authorList>
            <person name="Najjari A."/>
            <person name="Youssef N."/>
            <person name="Fhoula I."/>
            <person name="Ben Dhia O."/>
            <person name="Mahjoubi M."/>
            <person name="Ouzari H.I."/>
            <person name="Cherif A."/>
        </authorList>
    </citation>
    <scope>NUCLEOTIDE SEQUENCE [LARGE SCALE GENOMIC DNA]</scope>
    <source>
        <strain evidence="4 5">N11</strain>
    </source>
</reference>
<evidence type="ECO:0000313" key="4">
    <source>
        <dbReference type="EMBL" id="RYJ14866.1"/>
    </source>
</evidence>
<keyword evidence="1 4" id="KW-0808">Transferase</keyword>
<evidence type="ECO:0000259" key="3">
    <source>
        <dbReference type="PROSITE" id="PS51186"/>
    </source>
</evidence>
<dbReference type="InterPro" id="IPR000182">
    <property type="entry name" value="GNAT_dom"/>
</dbReference>
<dbReference type="EMBL" id="RZHH01000002">
    <property type="protein sequence ID" value="RYJ14866.1"/>
    <property type="molecule type" value="Genomic_DNA"/>
</dbReference>
<evidence type="ECO:0000313" key="5">
    <source>
        <dbReference type="Proteomes" id="UP000294028"/>
    </source>
</evidence>
<accession>A0A482TEU0</accession>